<evidence type="ECO:0000256" key="2">
    <source>
        <dbReference type="ARBA" id="ARBA00022649"/>
    </source>
</evidence>
<gene>
    <name evidence="7" type="ORF">GCM10016234_02430</name>
</gene>
<dbReference type="Pfam" id="PF06769">
    <property type="entry name" value="YoeB_toxin"/>
    <property type="match status" value="1"/>
</dbReference>
<dbReference type="PANTHER" id="PTHR38039:SF1">
    <property type="entry name" value="TOXIN YOEB"/>
    <property type="match status" value="1"/>
</dbReference>
<protein>
    <recommendedName>
        <fullName evidence="6">Putative mRNA interferase YoeB</fullName>
    </recommendedName>
</protein>
<keyword evidence="2" id="KW-1277">Toxin-antitoxin system</keyword>
<reference evidence="7" key="1">
    <citation type="journal article" date="2014" name="Int. J. Syst. Evol. Microbiol.">
        <title>Complete genome sequence of Corynebacterium casei LMG S-19264T (=DSM 44701T), isolated from a smear-ripened cheese.</title>
        <authorList>
            <consortium name="US DOE Joint Genome Institute (JGI-PGF)"/>
            <person name="Walter F."/>
            <person name="Albersmeier A."/>
            <person name="Kalinowski J."/>
            <person name="Ruckert C."/>
        </authorList>
    </citation>
    <scope>NUCLEOTIDE SEQUENCE</scope>
    <source>
        <strain evidence="7">KCTC 42249</strain>
    </source>
</reference>
<dbReference type="GO" id="GO:0098795">
    <property type="term" value="P:global gene silencing by mRNA cleavage"/>
    <property type="evidence" value="ECO:0007669"/>
    <property type="project" value="TreeGrafter"/>
</dbReference>
<keyword evidence="4" id="KW-0255">Endonuclease</keyword>
<comment type="caution">
    <text evidence="7">The sequence shown here is derived from an EMBL/GenBank/DDBJ whole genome shotgun (WGS) entry which is preliminary data.</text>
</comment>
<dbReference type="GO" id="GO:0006401">
    <property type="term" value="P:RNA catabolic process"/>
    <property type="evidence" value="ECO:0007669"/>
    <property type="project" value="InterPro"/>
</dbReference>
<sequence length="89" mass="10849">MKVLWTERGWGDYLFWQADPKMLARLNEIIKEIRRHPFEGTGKPEPLRRELSGWWSRRLSHEHRIIYRVTGKGQDQIVEISACRFHYER</sequence>
<dbReference type="AlphaFoldDB" id="A0A8J3DU35"/>
<evidence type="ECO:0000256" key="1">
    <source>
        <dbReference type="ARBA" id="ARBA00008172"/>
    </source>
</evidence>
<proteinExistence type="inferred from homology"/>
<evidence type="ECO:0000256" key="6">
    <source>
        <dbReference type="ARBA" id="ARBA00030388"/>
    </source>
</evidence>
<dbReference type="InterPro" id="IPR009614">
    <property type="entry name" value="YoeB_toxin"/>
</dbReference>
<comment type="similarity">
    <text evidence="1">Belongs to the YoeB family.</text>
</comment>
<dbReference type="Gene3D" id="3.30.2310.20">
    <property type="entry name" value="RelE-like"/>
    <property type="match status" value="1"/>
</dbReference>
<evidence type="ECO:0000256" key="3">
    <source>
        <dbReference type="ARBA" id="ARBA00022722"/>
    </source>
</evidence>
<organism evidence="7 8">
    <name type="scientific">Tianweitania populi</name>
    <dbReference type="NCBI Taxonomy" id="1607949"/>
    <lineage>
        <taxon>Bacteria</taxon>
        <taxon>Pseudomonadati</taxon>
        <taxon>Pseudomonadota</taxon>
        <taxon>Alphaproteobacteria</taxon>
        <taxon>Hyphomicrobiales</taxon>
        <taxon>Phyllobacteriaceae</taxon>
        <taxon>Tianweitania</taxon>
    </lineage>
</organism>
<keyword evidence="8" id="KW-1185">Reference proteome</keyword>
<dbReference type="RefSeq" id="WP_189501081.1">
    <property type="nucleotide sequence ID" value="NZ_BMZQ01000001.1"/>
</dbReference>
<evidence type="ECO:0000256" key="4">
    <source>
        <dbReference type="ARBA" id="ARBA00022759"/>
    </source>
</evidence>
<evidence type="ECO:0000313" key="7">
    <source>
        <dbReference type="EMBL" id="GHD05824.1"/>
    </source>
</evidence>
<dbReference type="GO" id="GO:0016787">
    <property type="term" value="F:hydrolase activity"/>
    <property type="evidence" value="ECO:0007669"/>
    <property type="project" value="UniProtKB-KW"/>
</dbReference>
<name>A0A8J3DU35_9HYPH</name>
<accession>A0A8J3DU35</accession>
<dbReference type="SUPFAM" id="SSF143011">
    <property type="entry name" value="RelE-like"/>
    <property type="match status" value="1"/>
</dbReference>
<dbReference type="InterPro" id="IPR035093">
    <property type="entry name" value="RelE/ParE_toxin_dom_sf"/>
</dbReference>
<reference evidence="7" key="2">
    <citation type="submission" date="2020-09" db="EMBL/GenBank/DDBJ databases">
        <authorList>
            <person name="Sun Q."/>
            <person name="Kim S."/>
        </authorList>
    </citation>
    <scope>NUCLEOTIDE SEQUENCE</scope>
    <source>
        <strain evidence="7">KCTC 42249</strain>
    </source>
</reference>
<dbReference type="GO" id="GO:0004519">
    <property type="term" value="F:endonuclease activity"/>
    <property type="evidence" value="ECO:0007669"/>
    <property type="project" value="UniProtKB-KW"/>
</dbReference>
<keyword evidence="3" id="KW-0540">Nuclease</keyword>
<dbReference type="PANTHER" id="PTHR38039">
    <property type="entry name" value="TOXIN YOEB"/>
    <property type="match status" value="1"/>
</dbReference>
<evidence type="ECO:0000256" key="5">
    <source>
        <dbReference type="ARBA" id="ARBA00022801"/>
    </source>
</evidence>
<dbReference type="Proteomes" id="UP000630142">
    <property type="component" value="Unassembled WGS sequence"/>
</dbReference>
<dbReference type="NCBIfam" id="TIGR02116">
    <property type="entry name" value="toxin_Txe_YoeB"/>
    <property type="match status" value="1"/>
</dbReference>
<evidence type="ECO:0000313" key="8">
    <source>
        <dbReference type="Proteomes" id="UP000630142"/>
    </source>
</evidence>
<keyword evidence="5" id="KW-0378">Hydrolase</keyword>
<dbReference type="EMBL" id="BMZQ01000001">
    <property type="protein sequence ID" value="GHD05824.1"/>
    <property type="molecule type" value="Genomic_DNA"/>
</dbReference>